<keyword evidence="3" id="KW-1185">Reference proteome</keyword>
<name>A0ABS1C1Z2_9BACT</name>
<reference evidence="2 3" key="1">
    <citation type="submission" date="2020-12" db="EMBL/GenBank/DDBJ databases">
        <title>Bacterial novel species Adhaeribacter sp. BT258 isolated from soil.</title>
        <authorList>
            <person name="Jung H.-Y."/>
        </authorList>
    </citation>
    <scope>NUCLEOTIDE SEQUENCE [LARGE SCALE GENOMIC DNA]</scope>
    <source>
        <strain evidence="2 3">BT258</strain>
    </source>
</reference>
<evidence type="ECO:0008006" key="4">
    <source>
        <dbReference type="Google" id="ProtNLM"/>
    </source>
</evidence>
<dbReference type="Proteomes" id="UP000644147">
    <property type="component" value="Unassembled WGS sequence"/>
</dbReference>
<gene>
    <name evidence="2" type="ORF">I5M27_09435</name>
</gene>
<evidence type="ECO:0000313" key="2">
    <source>
        <dbReference type="EMBL" id="MBK0403207.1"/>
    </source>
</evidence>
<sequence length="270" mass="30332">MDFLKKVNASVLGLVVLLAFGCGGDEPEPDNTQNPDEQIFKSCRVKKMTYNGSTEFNHTYNSQGHLVATYVAGSLTETYEYNNLGKVSRHIILRSGTDTSAINTFKYNADSLVTKVISKYRLNPTDSFSISNILNIVYDSQKRRIRDSTQTFGQVNAYDTKSNYTYLTGNKVRITGFIYNTQTNSWDLSSENETTYDNQKRPNYNYNGIFGDVLNHNVVSIARTEYSAGVVTSASINTMTHTYNASGYPIESIYNTGQGVSVFKYEYDCQ</sequence>
<feature type="chain" id="PRO_5045204631" description="YD repeat-containing protein" evidence="1">
    <location>
        <begin position="25"/>
        <end position="270"/>
    </location>
</feature>
<dbReference type="PROSITE" id="PS51257">
    <property type="entry name" value="PROKAR_LIPOPROTEIN"/>
    <property type="match status" value="1"/>
</dbReference>
<dbReference type="RefSeq" id="WP_200505966.1">
    <property type="nucleotide sequence ID" value="NZ_JAEHFX010000004.1"/>
</dbReference>
<evidence type="ECO:0000256" key="1">
    <source>
        <dbReference type="SAM" id="SignalP"/>
    </source>
</evidence>
<dbReference type="EMBL" id="JAEHFX010000004">
    <property type="protein sequence ID" value="MBK0403207.1"/>
    <property type="molecule type" value="Genomic_DNA"/>
</dbReference>
<keyword evidence="1" id="KW-0732">Signal</keyword>
<evidence type="ECO:0000313" key="3">
    <source>
        <dbReference type="Proteomes" id="UP000644147"/>
    </source>
</evidence>
<organism evidence="2 3">
    <name type="scientific">Adhaeribacter terrigena</name>
    <dbReference type="NCBI Taxonomy" id="2793070"/>
    <lineage>
        <taxon>Bacteria</taxon>
        <taxon>Pseudomonadati</taxon>
        <taxon>Bacteroidota</taxon>
        <taxon>Cytophagia</taxon>
        <taxon>Cytophagales</taxon>
        <taxon>Hymenobacteraceae</taxon>
        <taxon>Adhaeribacter</taxon>
    </lineage>
</organism>
<feature type="signal peptide" evidence="1">
    <location>
        <begin position="1"/>
        <end position="24"/>
    </location>
</feature>
<comment type="caution">
    <text evidence="2">The sequence shown here is derived from an EMBL/GenBank/DDBJ whole genome shotgun (WGS) entry which is preliminary data.</text>
</comment>
<protein>
    <recommendedName>
        <fullName evidence="4">YD repeat-containing protein</fullName>
    </recommendedName>
</protein>
<proteinExistence type="predicted"/>
<accession>A0ABS1C1Z2</accession>